<accession>A0A1H8F7C1</accession>
<evidence type="ECO:0008006" key="4">
    <source>
        <dbReference type="Google" id="ProtNLM"/>
    </source>
</evidence>
<feature type="region of interest" description="Disordered" evidence="1">
    <location>
        <begin position="1"/>
        <end position="28"/>
    </location>
</feature>
<evidence type="ECO:0000313" key="2">
    <source>
        <dbReference type="EMBL" id="SEN27629.1"/>
    </source>
</evidence>
<proteinExistence type="predicted"/>
<dbReference type="AlphaFoldDB" id="A0A1H8F7C1"/>
<keyword evidence="3" id="KW-1185">Reference proteome</keyword>
<feature type="compositionally biased region" description="Basic residues" evidence="1">
    <location>
        <begin position="1"/>
        <end position="19"/>
    </location>
</feature>
<sequence length="179" mass="19886">MKSNLKKHASRKKPKKPRPVKAQSEVPKHPILNQLSSLDLAKIMSGFMTFRSTVQDLSQTIQKLESMMNSTYQMVKIASQLMPMIRSRGFPLFPLPRSNNQSEEIEDIPVIHLPFEDQVPKGSIGSRGYPGGPPGSPLPNMDFSQILSILQSPIVQKLISNLVQSGKATTSSYSKRKQG</sequence>
<gene>
    <name evidence="2" type="ORF">SAMN05444955_10850</name>
</gene>
<dbReference type="EMBL" id="FOCQ01000008">
    <property type="protein sequence ID" value="SEN27629.1"/>
    <property type="molecule type" value="Genomic_DNA"/>
</dbReference>
<dbReference type="STRING" id="1173111.SAMN05444955_10850"/>
<dbReference type="RefSeq" id="WP_089968405.1">
    <property type="nucleotide sequence ID" value="NZ_FOCQ01000008.1"/>
</dbReference>
<evidence type="ECO:0000313" key="3">
    <source>
        <dbReference type="Proteomes" id="UP000199695"/>
    </source>
</evidence>
<reference evidence="2 3" key="1">
    <citation type="submission" date="2016-10" db="EMBL/GenBank/DDBJ databases">
        <authorList>
            <person name="de Groot N.N."/>
        </authorList>
    </citation>
    <scope>NUCLEOTIDE SEQUENCE [LARGE SCALE GENOMIC DNA]</scope>
    <source>
        <strain evidence="2 3">DSM 46701</strain>
    </source>
</reference>
<name>A0A1H8F7C1_9BACL</name>
<organism evidence="2 3">
    <name type="scientific">Lihuaxuella thermophila</name>
    <dbReference type="NCBI Taxonomy" id="1173111"/>
    <lineage>
        <taxon>Bacteria</taxon>
        <taxon>Bacillati</taxon>
        <taxon>Bacillota</taxon>
        <taxon>Bacilli</taxon>
        <taxon>Bacillales</taxon>
        <taxon>Thermoactinomycetaceae</taxon>
        <taxon>Lihuaxuella</taxon>
    </lineage>
</organism>
<evidence type="ECO:0000256" key="1">
    <source>
        <dbReference type="SAM" id="MobiDB-lite"/>
    </source>
</evidence>
<protein>
    <recommendedName>
        <fullName evidence="4">YqfQ-like protein</fullName>
    </recommendedName>
</protein>
<dbReference type="Proteomes" id="UP000199695">
    <property type="component" value="Unassembled WGS sequence"/>
</dbReference>
<dbReference type="OrthoDB" id="2990859at2"/>